<dbReference type="Proteomes" id="UP000076727">
    <property type="component" value="Unassembled WGS sequence"/>
</dbReference>
<dbReference type="InterPro" id="IPR040976">
    <property type="entry name" value="Pkinase_fungal"/>
</dbReference>
<feature type="region of interest" description="Disordered" evidence="1">
    <location>
        <begin position="772"/>
        <end position="801"/>
    </location>
</feature>
<dbReference type="GO" id="GO:0005524">
    <property type="term" value="F:ATP binding"/>
    <property type="evidence" value="ECO:0007669"/>
    <property type="project" value="InterPro"/>
</dbReference>
<dbReference type="InterPro" id="IPR008266">
    <property type="entry name" value="Tyr_kinase_AS"/>
</dbReference>
<evidence type="ECO:0000313" key="4">
    <source>
        <dbReference type="Proteomes" id="UP000076727"/>
    </source>
</evidence>
<dbReference type="AlphaFoldDB" id="A0A165Q216"/>
<dbReference type="Pfam" id="PF17667">
    <property type="entry name" value="Pkinase_fungal"/>
    <property type="match status" value="2"/>
</dbReference>
<dbReference type="GO" id="GO:0004672">
    <property type="term" value="F:protein kinase activity"/>
    <property type="evidence" value="ECO:0007669"/>
    <property type="project" value="InterPro"/>
</dbReference>
<organism evidence="3 4">
    <name type="scientific">Daedalea quercina L-15889</name>
    <dbReference type="NCBI Taxonomy" id="1314783"/>
    <lineage>
        <taxon>Eukaryota</taxon>
        <taxon>Fungi</taxon>
        <taxon>Dikarya</taxon>
        <taxon>Basidiomycota</taxon>
        <taxon>Agaricomycotina</taxon>
        <taxon>Agaricomycetes</taxon>
        <taxon>Polyporales</taxon>
        <taxon>Fomitopsis</taxon>
    </lineage>
</organism>
<feature type="region of interest" description="Disordered" evidence="1">
    <location>
        <begin position="87"/>
        <end position="113"/>
    </location>
</feature>
<feature type="domain" description="Protein kinase" evidence="2">
    <location>
        <begin position="365"/>
        <end position="751"/>
    </location>
</feature>
<gene>
    <name evidence="3" type="ORF">DAEQUDRAFT_757301</name>
</gene>
<evidence type="ECO:0000256" key="1">
    <source>
        <dbReference type="SAM" id="MobiDB-lite"/>
    </source>
</evidence>
<dbReference type="Gene3D" id="1.10.510.10">
    <property type="entry name" value="Transferase(Phosphotransferase) domain 1"/>
    <property type="match status" value="1"/>
</dbReference>
<evidence type="ECO:0000313" key="3">
    <source>
        <dbReference type="EMBL" id="KZT68909.1"/>
    </source>
</evidence>
<dbReference type="InterPro" id="IPR011009">
    <property type="entry name" value="Kinase-like_dom_sf"/>
</dbReference>
<dbReference type="PANTHER" id="PTHR38248:SF2">
    <property type="entry name" value="FUNK1 11"/>
    <property type="match status" value="1"/>
</dbReference>
<dbReference type="STRING" id="1314783.A0A165Q216"/>
<reference evidence="3 4" key="1">
    <citation type="journal article" date="2016" name="Mol. Biol. Evol.">
        <title>Comparative Genomics of Early-Diverging Mushroom-Forming Fungi Provides Insights into the Origins of Lignocellulose Decay Capabilities.</title>
        <authorList>
            <person name="Nagy L.G."/>
            <person name="Riley R."/>
            <person name="Tritt A."/>
            <person name="Adam C."/>
            <person name="Daum C."/>
            <person name="Floudas D."/>
            <person name="Sun H."/>
            <person name="Yadav J.S."/>
            <person name="Pangilinan J."/>
            <person name="Larsson K.H."/>
            <person name="Matsuura K."/>
            <person name="Barry K."/>
            <person name="Labutti K."/>
            <person name="Kuo R."/>
            <person name="Ohm R.A."/>
            <person name="Bhattacharya S.S."/>
            <person name="Shirouzu T."/>
            <person name="Yoshinaga Y."/>
            <person name="Martin F.M."/>
            <person name="Grigoriev I.V."/>
            <person name="Hibbett D.S."/>
        </authorList>
    </citation>
    <scope>NUCLEOTIDE SEQUENCE [LARGE SCALE GENOMIC DNA]</scope>
    <source>
        <strain evidence="3 4">L-15889</strain>
    </source>
</reference>
<dbReference type="PROSITE" id="PS50011">
    <property type="entry name" value="PROTEIN_KINASE_DOM"/>
    <property type="match status" value="1"/>
</dbReference>
<dbReference type="EMBL" id="KV429062">
    <property type="protein sequence ID" value="KZT68909.1"/>
    <property type="molecule type" value="Genomic_DNA"/>
</dbReference>
<dbReference type="PROSITE" id="PS00109">
    <property type="entry name" value="PROTEIN_KINASE_TYR"/>
    <property type="match status" value="1"/>
</dbReference>
<feature type="region of interest" description="Disordered" evidence="1">
    <location>
        <begin position="1"/>
        <end position="38"/>
    </location>
</feature>
<keyword evidence="4" id="KW-1185">Reference proteome</keyword>
<accession>A0A165Q216</accession>
<dbReference type="OrthoDB" id="3271155at2759"/>
<sequence>MKRRASYNTDSDYSDSDKDDLSAASSAQHEQLTTELQGRIKYDDPSVFRRLRIDEEEAAVIDHCHERYQEEQERHLKMLLQVTGQAEEALRTSDAVQDSDEKGRKRKRKKAERDYEKKMYAPLENIFTFLQNFGRGNAGALREFTLAASTTVQLPPARAAEAYTPGLTAFRPDFNLLDIDEVGDGPFWDKCVGFAEIKVNAENNRRPRDESTTGTVKDAILQCANYARYHMAFRPFWNFSITLLITGTDFRIMIVDHDGVVLSPIHSIYDDGPPPHRVSKERNAKTFVRVVRALTQRLTDYQLGQDPSVTPVTRDELKNYLQMSSIPDDVRANVRSEGENYYPSYRLSRFGNERRTWCTVGPPIWTALSLIGRGTEVWRVLELLESDGGWTFEGNIHVLKSAWRNPLKLAETEVYKLIEDFKSEDPHFPPGIATHLYGNDVFYCEDALADKWVKITIAHIRGYAEDPENPSKVLHRILLPRVGEPLWKYTDELQLLNAFRSIIEAHKYLCNKGILHRDISPGNMLLWPNGDDSSGFLTDYDMAHVDRALRDHLVVQEAISTTNRNLDPSGRHAMKDDIIRSSGDRASSRPGGVAITGTLQFMALELLQGIKDKEVIQHTQVHDLESIAYVLGYTVLRRLINTPLCPETLNQGFCQYFGGMSVQDIINQRIDRQPLSWISPNKVTTSDSAVINERFAFISKHVSRPLGEVLFGLEEKFEAIRRASRREGFTSVFSGGNMKSGNEEPMSHDFFLGSLKQAIDDLNQQPSLVKRFNPEQETLRPLSMPQSGSDKPSKKKLRQDK</sequence>
<dbReference type="InterPro" id="IPR000719">
    <property type="entry name" value="Prot_kinase_dom"/>
</dbReference>
<protein>
    <recommendedName>
        <fullName evidence="2">Protein kinase domain-containing protein</fullName>
    </recommendedName>
</protein>
<dbReference type="SUPFAM" id="SSF56112">
    <property type="entry name" value="Protein kinase-like (PK-like)"/>
    <property type="match status" value="1"/>
</dbReference>
<dbReference type="SMART" id="SM00220">
    <property type="entry name" value="S_TKc"/>
    <property type="match status" value="1"/>
</dbReference>
<evidence type="ECO:0000259" key="2">
    <source>
        <dbReference type="PROSITE" id="PS50011"/>
    </source>
</evidence>
<name>A0A165Q216_9APHY</name>
<proteinExistence type="predicted"/>
<dbReference type="PANTHER" id="PTHR38248">
    <property type="entry name" value="FUNK1 6"/>
    <property type="match status" value="1"/>
</dbReference>